<organism evidence="1 2">
    <name type="scientific">Flagellimonas allohymeniacidonis</name>
    <dbReference type="NCBI Taxonomy" id="2517819"/>
    <lineage>
        <taxon>Bacteria</taxon>
        <taxon>Pseudomonadati</taxon>
        <taxon>Bacteroidota</taxon>
        <taxon>Flavobacteriia</taxon>
        <taxon>Flavobacteriales</taxon>
        <taxon>Flavobacteriaceae</taxon>
        <taxon>Flagellimonas</taxon>
    </lineage>
</organism>
<reference evidence="1 2" key="1">
    <citation type="submission" date="2019-02" db="EMBL/GenBank/DDBJ databases">
        <title>Draft genome sequence of Muricauda sp. 176CP4-71.</title>
        <authorList>
            <person name="Park J.-S."/>
        </authorList>
    </citation>
    <scope>NUCLEOTIDE SEQUENCE [LARGE SCALE GENOMIC DNA]</scope>
    <source>
        <strain evidence="1 2">176CP4-71</strain>
    </source>
</reference>
<dbReference type="EMBL" id="SGIU01000001">
    <property type="protein sequence ID" value="TAI48382.1"/>
    <property type="molecule type" value="Genomic_DNA"/>
</dbReference>
<accession>A0A4Q8QD54</accession>
<protein>
    <recommendedName>
        <fullName evidence="3">DinB family protein</fullName>
    </recommendedName>
</protein>
<dbReference type="SUPFAM" id="SSF109854">
    <property type="entry name" value="DinB/YfiT-like putative metalloenzymes"/>
    <property type="match status" value="1"/>
</dbReference>
<dbReference type="RefSeq" id="WP_130608296.1">
    <property type="nucleotide sequence ID" value="NZ_SGIU01000001.1"/>
</dbReference>
<sequence>MAYDKNQKLAIRSLEETKKKFHALIKALSQDDLIIPSKFTKRTVRGVLTHLLISMEKSYPMLVKKAKKSKAMPSFFGTKLGHYFSYKYSEYVGKNKSLELMLIEYDIAHQSLIAEVIKIFEEEWSLKTSLPKPNDRVLSMLKIFTYQIPNHFDVHGKEIMETINGTK</sequence>
<keyword evidence="2" id="KW-1185">Reference proteome</keyword>
<dbReference type="InterPro" id="IPR034660">
    <property type="entry name" value="DinB/YfiT-like"/>
</dbReference>
<proteinExistence type="predicted"/>
<evidence type="ECO:0000313" key="2">
    <source>
        <dbReference type="Proteomes" id="UP000291981"/>
    </source>
</evidence>
<dbReference type="Gene3D" id="1.20.120.450">
    <property type="entry name" value="dinb family like domain"/>
    <property type="match status" value="1"/>
</dbReference>
<dbReference type="AlphaFoldDB" id="A0A4Q8QD54"/>
<dbReference type="Proteomes" id="UP000291981">
    <property type="component" value="Unassembled WGS sequence"/>
</dbReference>
<evidence type="ECO:0000313" key="1">
    <source>
        <dbReference type="EMBL" id="TAI48382.1"/>
    </source>
</evidence>
<name>A0A4Q8QD54_9FLAO</name>
<gene>
    <name evidence="1" type="ORF">EW142_00825</name>
</gene>
<comment type="caution">
    <text evidence="1">The sequence shown here is derived from an EMBL/GenBank/DDBJ whole genome shotgun (WGS) entry which is preliminary data.</text>
</comment>
<evidence type="ECO:0008006" key="3">
    <source>
        <dbReference type="Google" id="ProtNLM"/>
    </source>
</evidence>